<name>A0A238YMG2_9RHOB</name>
<dbReference type="AlphaFoldDB" id="A0A238YMG2"/>
<dbReference type="OrthoDB" id="3938151at2"/>
<reference evidence="2 3" key="1">
    <citation type="submission" date="2017-06" db="EMBL/GenBank/DDBJ databases">
        <authorList>
            <person name="Kim H.J."/>
            <person name="Triplett B.A."/>
        </authorList>
    </citation>
    <scope>NUCLEOTIDE SEQUENCE [LARGE SCALE GENOMIC DNA]</scope>
    <source>
        <strain evidence="2 3">DSM 29052</strain>
    </source>
</reference>
<keyword evidence="3" id="KW-1185">Reference proteome</keyword>
<sequence length="415" mass="45374">MRQFPSLAAVLAVLIVLLPAVGRAGETLRVGSASELQQILKTPSSGLTIELAGGEYGILSLRNRDFGGDDAVVLRSADAGSPARFSGMTLRRVKNLVIEGVVFDYRFQTGDKLRLRPFDIANSQNIRIRDTLFDGDTARGLTAADNGFGAAFGLSVRDVSGLTLENSEIRDFYKGLVISQSRDVTVRNNDLHSMRMDGMNFAGVENVLIESNRIHDFARSPESKDHADMIQFWTKGTETPSVDVTIRGNLLNSGQGLYTQSIFVRNQEVDQGRAGAEMFYRNFTIEQNVIVNAHLHGITVGETDDLVIRANTVVRNARSLDPRKGMGRWTPMIRIAETARNVRILSNVVPKIVGHGGQRDWQVEDNFIVQNNGRGLAGFYGAVFAGDPADPAAFRYRRGGPLDGAGIGAARLQPR</sequence>
<organism evidence="2 3">
    <name type="scientific">Puniceibacterium sediminis</name>
    <dbReference type="NCBI Taxonomy" id="1608407"/>
    <lineage>
        <taxon>Bacteria</taxon>
        <taxon>Pseudomonadati</taxon>
        <taxon>Pseudomonadota</taxon>
        <taxon>Alphaproteobacteria</taxon>
        <taxon>Rhodobacterales</taxon>
        <taxon>Paracoccaceae</taxon>
        <taxon>Puniceibacterium</taxon>
    </lineage>
</organism>
<evidence type="ECO:0000259" key="1">
    <source>
        <dbReference type="Pfam" id="PF13229"/>
    </source>
</evidence>
<protein>
    <submittedName>
        <fullName evidence="2">Right handed beta helix region</fullName>
    </submittedName>
</protein>
<dbReference type="InterPro" id="IPR006626">
    <property type="entry name" value="PbH1"/>
</dbReference>
<dbReference type="InterPro" id="IPR011050">
    <property type="entry name" value="Pectin_lyase_fold/virulence"/>
</dbReference>
<gene>
    <name evidence="2" type="ORF">SAMN06265370_11822</name>
</gene>
<proteinExistence type="predicted"/>
<dbReference type="RefSeq" id="WP_089272658.1">
    <property type="nucleotide sequence ID" value="NZ_FZNN01000018.1"/>
</dbReference>
<dbReference type="Pfam" id="PF13229">
    <property type="entry name" value="Beta_helix"/>
    <property type="match status" value="1"/>
</dbReference>
<feature type="domain" description="Right handed beta helix" evidence="1">
    <location>
        <begin position="153"/>
        <end position="313"/>
    </location>
</feature>
<dbReference type="Proteomes" id="UP000198417">
    <property type="component" value="Unassembled WGS sequence"/>
</dbReference>
<accession>A0A238YMG2</accession>
<dbReference type="SMART" id="SM00710">
    <property type="entry name" value="PbH1"/>
    <property type="match status" value="7"/>
</dbReference>
<dbReference type="InterPro" id="IPR012334">
    <property type="entry name" value="Pectin_lyas_fold"/>
</dbReference>
<evidence type="ECO:0000313" key="3">
    <source>
        <dbReference type="Proteomes" id="UP000198417"/>
    </source>
</evidence>
<dbReference type="Gene3D" id="2.160.20.10">
    <property type="entry name" value="Single-stranded right-handed beta-helix, Pectin lyase-like"/>
    <property type="match status" value="1"/>
</dbReference>
<dbReference type="InterPro" id="IPR039448">
    <property type="entry name" value="Beta_helix"/>
</dbReference>
<evidence type="ECO:0000313" key="2">
    <source>
        <dbReference type="EMBL" id="SNR71978.1"/>
    </source>
</evidence>
<dbReference type="SUPFAM" id="SSF51126">
    <property type="entry name" value="Pectin lyase-like"/>
    <property type="match status" value="1"/>
</dbReference>
<dbReference type="EMBL" id="FZNN01000018">
    <property type="protein sequence ID" value="SNR71978.1"/>
    <property type="molecule type" value="Genomic_DNA"/>
</dbReference>